<dbReference type="Pfam" id="PF10609">
    <property type="entry name" value="ParA"/>
    <property type="match status" value="1"/>
</dbReference>
<dbReference type="KEGG" id="phm:PSMK_11940"/>
<comment type="similarity">
    <text evidence="6">Belongs to the Mrp/NBP35 ATP-binding proteins family.</text>
</comment>
<evidence type="ECO:0000259" key="7">
    <source>
        <dbReference type="Pfam" id="PF01883"/>
    </source>
</evidence>
<organism evidence="8 9">
    <name type="scientific">Phycisphaera mikurensis (strain NBRC 102666 / KCTC 22515 / FYK2301M01)</name>
    <dbReference type="NCBI Taxonomy" id="1142394"/>
    <lineage>
        <taxon>Bacteria</taxon>
        <taxon>Pseudomonadati</taxon>
        <taxon>Planctomycetota</taxon>
        <taxon>Phycisphaerae</taxon>
        <taxon>Phycisphaerales</taxon>
        <taxon>Phycisphaeraceae</taxon>
        <taxon>Phycisphaera</taxon>
    </lineage>
</organism>
<sequence length="363" mass="38388">MPADATKQDVMAELSQVMDPELKRDVVTLNMVQRVDVRDGTATVEVKLPARLSKQREAMRAAIREAVGRTGLTPEVAMASSLSGGEEPASNGPAPAPALPGVRHVIAVGAGKGGVGKSTLALNLAVGLARLGRKSGVLDGDIYGPSIPTMLGTDRYQVRASGKTLIPFELHGVKAMTIGALVDDDKPLIWRGPMAHGAFQQLATQTDWGELDELVVDLPPGTGDVPLTLSQTLPLTGAVIVCTPQKVAQDDARRAIAMFRQLNVEVLGLVENMSFFVCDHGTEYDLFGRGGAELLASQEGIPFLGSLPIHPLLRVHADAGDPSANFDRDESLKASLEGICRTLMDQVAVVDLEGARAPTLTVR</sequence>
<dbReference type="Gene3D" id="3.30.300.130">
    <property type="entry name" value="Fe-S cluster assembly (FSCA)"/>
    <property type="match status" value="1"/>
</dbReference>
<dbReference type="HOGENOM" id="CLU_024839_0_0_0"/>
<keyword evidence="3 6" id="KW-0067">ATP-binding</keyword>
<evidence type="ECO:0000256" key="4">
    <source>
        <dbReference type="ARBA" id="ARBA00023004"/>
    </source>
</evidence>
<evidence type="ECO:0000313" key="8">
    <source>
        <dbReference type="EMBL" id="BAM03353.1"/>
    </source>
</evidence>
<dbReference type="GO" id="GO:0140663">
    <property type="term" value="F:ATP-dependent FeS chaperone activity"/>
    <property type="evidence" value="ECO:0007669"/>
    <property type="project" value="InterPro"/>
</dbReference>
<dbReference type="RefSeq" id="WP_014436572.1">
    <property type="nucleotide sequence ID" value="NC_017080.1"/>
</dbReference>
<keyword evidence="6" id="KW-0378">Hydrolase</keyword>
<dbReference type="InterPro" id="IPR033756">
    <property type="entry name" value="YlxH/NBP35"/>
</dbReference>
<dbReference type="OrthoDB" id="9809679at2"/>
<reference evidence="8 9" key="1">
    <citation type="submission" date="2012-02" db="EMBL/GenBank/DDBJ databases">
        <title>Complete genome sequence of Phycisphaera mikurensis NBRC 102666.</title>
        <authorList>
            <person name="Ankai A."/>
            <person name="Hosoyama A."/>
            <person name="Terui Y."/>
            <person name="Sekine M."/>
            <person name="Fukai R."/>
            <person name="Kato Y."/>
            <person name="Nakamura S."/>
            <person name="Yamada-Narita S."/>
            <person name="Kawakoshi A."/>
            <person name="Fukunaga Y."/>
            <person name="Yamazaki S."/>
            <person name="Fujita N."/>
        </authorList>
    </citation>
    <scope>NUCLEOTIDE SEQUENCE [LARGE SCALE GENOMIC DNA]</scope>
    <source>
        <strain evidence="9">NBRC 102666 / KCTC 22515 / FYK2301M01</strain>
    </source>
</reference>
<dbReference type="eggNOG" id="COG0489">
    <property type="taxonomic scope" value="Bacteria"/>
</dbReference>
<dbReference type="STRING" id="1142394.PSMK_11940"/>
<evidence type="ECO:0000256" key="3">
    <source>
        <dbReference type="ARBA" id="ARBA00022840"/>
    </source>
</evidence>
<keyword evidence="4 6" id="KW-0408">Iron</keyword>
<dbReference type="GO" id="GO:0016887">
    <property type="term" value="F:ATP hydrolysis activity"/>
    <property type="evidence" value="ECO:0007669"/>
    <property type="project" value="UniProtKB-UniRule"/>
</dbReference>
<dbReference type="CDD" id="cd02037">
    <property type="entry name" value="Mrp_NBP35"/>
    <property type="match status" value="1"/>
</dbReference>
<comment type="function">
    <text evidence="6">Binds and transfers iron-sulfur (Fe-S) clusters to target apoproteins. Can hydrolyze ATP.</text>
</comment>
<dbReference type="Pfam" id="PF01883">
    <property type="entry name" value="FeS_assembly_P"/>
    <property type="match status" value="1"/>
</dbReference>
<dbReference type="HAMAP" id="MF_02040">
    <property type="entry name" value="Mrp_NBP35"/>
    <property type="match status" value="1"/>
</dbReference>
<dbReference type="EMBL" id="AP012338">
    <property type="protein sequence ID" value="BAM03353.1"/>
    <property type="molecule type" value="Genomic_DNA"/>
</dbReference>
<evidence type="ECO:0000256" key="6">
    <source>
        <dbReference type="HAMAP-Rule" id="MF_02040"/>
    </source>
</evidence>
<protein>
    <recommendedName>
        <fullName evidence="6">Iron-sulfur cluster carrier protein</fullName>
    </recommendedName>
</protein>
<dbReference type="InterPro" id="IPR044304">
    <property type="entry name" value="NUBPL-like"/>
</dbReference>
<dbReference type="Gene3D" id="3.40.50.300">
    <property type="entry name" value="P-loop containing nucleotide triphosphate hydrolases"/>
    <property type="match status" value="1"/>
</dbReference>
<evidence type="ECO:0000313" key="9">
    <source>
        <dbReference type="Proteomes" id="UP000007881"/>
    </source>
</evidence>
<evidence type="ECO:0000256" key="1">
    <source>
        <dbReference type="ARBA" id="ARBA00022723"/>
    </source>
</evidence>
<gene>
    <name evidence="8" type="ordered locus">PSMK_11940</name>
</gene>
<dbReference type="PANTHER" id="PTHR42961:SF2">
    <property type="entry name" value="IRON-SULFUR PROTEIN NUBPL"/>
    <property type="match status" value="1"/>
</dbReference>
<keyword evidence="9" id="KW-1185">Reference proteome</keyword>
<feature type="binding site" evidence="6">
    <location>
        <begin position="111"/>
        <end position="118"/>
    </location>
    <ligand>
        <name>ATP</name>
        <dbReference type="ChEBI" id="CHEBI:30616"/>
    </ligand>
</feature>
<dbReference type="Proteomes" id="UP000007881">
    <property type="component" value="Chromosome"/>
</dbReference>
<name>I0IDL5_PHYMF</name>
<dbReference type="GO" id="GO:0016226">
    <property type="term" value="P:iron-sulfur cluster assembly"/>
    <property type="evidence" value="ECO:0007669"/>
    <property type="project" value="InterPro"/>
</dbReference>
<dbReference type="InterPro" id="IPR019591">
    <property type="entry name" value="Mrp/NBP35_ATP-bd"/>
</dbReference>
<dbReference type="InterPro" id="IPR034904">
    <property type="entry name" value="FSCA_dom_sf"/>
</dbReference>
<dbReference type="FunFam" id="3.40.50.300:FF:001119">
    <property type="entry name" value="Iron-sulfur cluster carrier protein"/>
    <property type="match status" value="1"/>
</dbReference>
<dbReference type="InterPro" id="IPR002744">
    <property type="entry name" value="MIP18-like"/>
</dbReference>
<dbReference type="GO" id="GO:0005524">
    <property type="term" value="F:ATP binding"/>
    <property type="evidence" value="ECO:0007669"/>
    <property type="project" value="UniProtKB-UniRule"/>
</dbReference>
<dbReference type="GO" id="GO:0046872">
    <property type="term" value="F:metal ion binding"/>
    <property type="evidence" value="ECO:0007669"/>
    <property type="project" value="UniProtKB-KW"/>
</dbReference>
<comment type="subunit">
    <text evidence="6">Homodimer.</text>
</comment>
<keyword evidence="1 6" id="KW-0479">Metal-binding</keyword>
<evidence type="ECO:0000256" key="2">
    <source>
        <dbReference type="ARBA" id="ARBA00022741"/>
    </source>
</evidence>
<dbReference type="AlphaFoldDB" id="I0IDL5"/>
<proteinExistence type="inferred from homology"/>
<dbReference type="SUPFAM" id="SSF117916">
    <property type="entry name" value="Fe-S cluster assembly (FSCA) domain-like"/>
    <property type="match status" value="1"/>
</dbReference>
<dbReference type="GO" id="GO:0051539">
    <property type="term" value="F:4 iron, 4 sulfur cluster binding"/>
    <property type="evidence" value="ECO:0007669"/>
    <property type="project" value="TreeGrafter"/>
</dbReference>
<evidence type="ECO:0000256" key="5">
    <source>
        <dbReference type="ARBA" id="ARBA00023014"/>
    </source>
</evidence>
<keyword evidence="5 6" id="KW-0411">Iron-sulfur</keyword>
<dbReference type="SUPFAM" id="SSF52540">
    <property type="entry name" value="P-loop containing nucleoside triphosphate hydrolases"/>
    <property type="match status" value="1"/>
</dbReference>
<dbReference type="PANTHER" id="PTHR42961">
    <property type="entry name" value="IRON-SULFUR PROTEIN NUBPL"/>
    <property type="match status" value="1"/>
</dbReference>
<feature type="domain" description="MIP18 family-like" evidence="7">
    <location>
        <begin position="7"/>
        <end position="69"/>
    </location>
</feature>
<dbReference type="InterPro" id="IPR027417">
    <property type="entry name" value="P-loop_NTPase"/>
</dbReference>
<keyword evidence="2 6" id="KW-0547">Nucleotide-binding</keyword>
<accession>I0IDL5</accession>